<dbReference type="Proteomes" id="UP000324705">
    <property type="component" value="Chromosome 1B"/>
</dbReference>
<organism evidence="2 3">
    <name type="scientific">Triticum turgidum subsp. durum</name>
    <name type="common">Durum wheat</name>
    <name type="synonym">Triticum durum</name>
    <dbReference type="NCBI Taxonomy" id="4567"/>
    <lineage>
        <taxon>Eukaryota</taxon>
        <taxon>Viridiplantae</taxon>
        <taxon>Streptophyta</taxon>
        <taxon>Embryophyta</taxon>
        <taxon>Tracheophyta</taxon>
        <taxon>Spermatophyta</taxon>
        <taxon>Magnoliopsida</taxon>
        <taxon>Liliopsida</taxon>
        <taxon>Poales</taxon>
        <taxon>Poaceae</taxon>
        <taxon>BOP clade</taxon>
        <taxon>Pooideae</taxon>
        <taxon>Triticodae</taxon>
        <taxon>Triticeae</taxon>
        <taxon>Triticinae</taxon>
        <taxon>Triticum</taxon>
    </lineage>
</organism>
<keyword evidence="1" id="KW-0472">Membrane</keyword>
<keyword evidence="3" id="KW-1185">Reference proteome</keyword>
<protein>
    <submittedName>
        <fullName evidence="2">Uncharacterized protein</fullName>
    </submittedName>
</protein>
<dbReference type="AlphaFoldDB" id="A0A9R0QP13"/>
<accession>A0A9R0QP13</accession>
<reference evidence="2 3" key="1">
    <citation type="submission" date="2017-09" db="EMBL/GenBank/DDBJ databases">
        <authorList>
            <consortium name="International Durum Wheat Genome Sequencing Consortium (IDWGSC)"/>
            <person name="Milanesi L."/>
        </authorList>
    </citation>
    <scope>NUCLEOTIDE SEQUENCE [LARGE SCALE GENOMIC DNA]</scope>
    <source>
        <strain evidence="3">cv. Svevo</strain>
    </source>
</reference>
<proteinExistence type="predicted"/>
<evidence type="ECO:0000313" key="2">
    <source>
        <dbReference type="EMBL" id="VAH14754.1"/>
    </source>
</evidence>
<dbReference type="EMBL" id="LT934112">
    <property type="protein sequence ID" value="VAH14754.1"/>
    <property type="molecule type" value="Genomic_DNA"/>
</dbReference>
<feature type="transmembrane region" description="Helical" evidence="1">
    <location>
        <begin position="45"/>
        <end position="71"/>
    </location>
</feature>
<evidence type="ECO:0000313" key="3">
    <source>
        <dbReference type="Proteomes" id="UP000324705"/>
    </source>
</evidence>
<keyword evidence="1" id="KW-0812">Transmembrane</keyword>
<dbReference type="Gramene" id="TRITD1Bv1G052730.1">
    <property type="protein sequence ID" value="TRITD1Bv1G052730.1"/>
    <property type="gene ID" value="TRITD1Bv1G052730"/>
</dbReference>
<keyword evidence="1" id="KW-1133">Transmembrane helix</keyword>
<name>A0A9R0QP13_TRITD</name>
<evidence type="ECO:0000256" key="1">
    <source>
        <dbReference type="SAM" id="Phobius"/>
    </source>
</evidence>
<sequence length="72" mass="8461">MEAMGISNLWLEPSFCVKFTWYSVISIITSSNAQALSIKCTCYFLLYHVILWSLTIRWMKLILFCASWIFLN</sequence>
<gene>
    <name evidence="2" type="ORF">TRITD_1Bv1G052730</name>
</gene>